<sequence length="355" mass="41187">MNLKLKNIIYVTIIGILVFSTLFIVQNNFESLNLSKILENGGFSGNDEKLPKYIFEDSIEVYLSPNELEKVSNVSKTLNGNTIEDSIWNIVLWEEDNIEYNHEKAELPSPEVTYWVGGRTEVSDSYNNTIQSPAETLELKSGICGDYALLTSAMLLEMDYSPIYILTFESTGNPGHAAAAVNLNGNYYIIDQRPPIMDLYNYLDYKKDVENYNIDNITFYKIELVNDSVFYDKDFESVESYSAVSNKYSDIAGFSRYLMTYFENNYEIKSDYNIQYLDSMEYLPKAYEKGITIQYFFEFGGYTPIFEKQYAKWAFDYIKNDENESRYTISEYSSIWIRSSYDGEKLKLIINLAKK</sequence>
<gene>
    <name evidence="4" type="ORF">MMKA1_16010</name>
</gene>
<dbReference type="RefSeq" id="WP_146778400.1">
    <property type="nucleotide sequence ID" value="NZ_AP011526.1"/>
</dbReference>
<evidence type="ECO:0000313" key="4">
    <source>
        <dbReference type="EMBL" id="BAP61718.1"/>
    </source>
</evidence>
<keyword evidence="2" id="KW-0472">Membrane</keyword>
<evidence type="ECO:0000256" key="1">
    <source>
        <dbReference type="ARBA" id="ARBA00007458"/>
    </source>
</evidence>
<evidence type="ECO:0000313" key="5">
    <source>
        <dbReference type="Proteomes" id="UP000264208"/>
    </source>
</evidence>
<proteinExistence type="inferred from homology"/>
<dbReference type="SUPFAM" id="SSF54001">
    <property type="entry name" value="Cysteine proteinases"/>
    <property type="match status" value="1"/>
</dbReference>
<dbReference type="AlphaFoldDB" id="A0A2Z5PI72"/>
<protein>
    <recommendedName>
        <fullName evidence="3">Transglutaminase-like domain-containing protein</fullName>
    </recommendedName>
</protein>
<dbReference type="Proteomes" id="UP000264208">
    <property type="component" value="Chromosome"/>
</dbReference>
<dbReference type="KEGG" id="mmak:MMKA1_16010"/>
<evidence type="ECO:0000259" key="3">
    <source>
        <dbReference type="Pfam" id="PF04473"/>
    </source>
</evidence>
<dbReference type="Pfam" id="PF04473">
    <property type="entry name" value="DUF553"/>
    <property type="match status" value="1"/>
</dbReference>
<organism evidence="4 5">
    <name type="scientific">Methanococcus maripaludis KA1</name>
    <dbReference type="NCBI Taxonomy" id="637914"/>
    <lineage>
        <taxon>Archaea</taxon>
        <taxon>Methanobacteriati</taxon>
        <taxon>Methanobacteriota</taxon>
        <taxon>Methanomada group</taxon>
        <taxon>Methanococci</taxon>
        <taxon>Methanococcales</taxon>
        <taxon>Methanococcaceae</taxon>
        <taxon>Methanococcus</taxon>
    </lineage>
</organism>
<evidence type="ECO:0000256" key="2">
    <source>
        <dbReference type="SAM" id="Phobius"/>
    </source>
</evidence>
<keyword evidence="2" id="KW-1133">Transmembrane helix</keyword>
<dbReference type="InterPro" id="IPR038765">
    <property type="entry name" value="Papain-like_cys_pep_sf"/>
</dbReference>
<feature type="transmembrane region" description="Helical" evidence="2">
    <location>
        <begin position="7"/>
        <end position="25"/>
    </location>
</feature>
<dbReference type="InterPro" id="IPR007562">
    <property type="entry name" value="Transglutaminase-like_domain"/>
</dbReference>
<accession>A0A2Z5PI72</accession>
<name>A0A2Z5PI72_METMI</name>
<reference evidence="4 5" key="1">
    <citation type="submission" date="2009-06" db="EMBL/GenBank/DDBJ databases">
        <title>Molecular Evidence for Microbiologically Influenced Corrosion from genome of Methanogen.</title>
        <authorList>
            <person name="Ito N."/>
            <person name="Tsurumaru H."/>
            <person name="Shimizu A."/>
            <person name="Harada T."/>
            <person name="Hosoyama A."/>
            <person name="Horikawa H."/>
            <person name="Wakai S."/>
            <person name="Sasaki K."/>
            <person name="Nishijima K."/>
            <person name="Ataku H."/>
            <person name="Yamazaki J."/>
            <person name="Mise M."/>
            <person name="Yamazaki S."/>
            <person name="Tanikawa S."/>
            <person name="Harayama S."/>
            <person name="Fujita N."/>
        </authorList>
    </citation>
    <scope>NUCLEOTIDE SEQUENCE [LARGE SCALE GENOMIC DNA]</scope>
    <source>
        <strain evidence="5">KA1 ( NBRC 102054)</strain>
    </source>
</reference>
<dbReference type="Gene3D" id="3.10.620.30">
    <property type="match status" value="1"/>
</dbReference>
<comment type="similarity">
    <text evidence="1">Belongs to the UPF0252 family.</text>
</comment>
<feature type="domain" description="Transglutaminase-like" evidence="3">
    <location>
        <begin position="69"/>
        <end position="220"/>
    </location>
</feature>
<keyword evidence="2" id="KW-0812">Transmembrane</keyword>
<dbReference type="GeneID" id="41280010"/>
<dbReference type="EMBL" id="AP011526">
    <property type="protein sequence ID" value="BAP61718.1"/>
    <property type="molecule type" value="Genomic_DNA"/>
</dbReference>